<dbReference type="InterPro" id="IPR012337">
    <property type="entry name" value="RNaseH-like_sf"/>
</dbReference>
<dbReference type="AlphaFoldDB" id="A0A818MRN2"/>
<proteinExistence type="predicted"/>
<keyword evidence="1" id="KW-0175">Coiled coil</keyword>
<dbReference type="EMBL" id="CAJNOT010001081">
    <property type="protein sequence ID" value="CAF1141941.1"/>
    <property type="molecule type" value="Genomic_DNA"/>
</dbReference>
<dbReference type="Proteomes" id="UP000663836">
    <property type="component" value="Unassembled WGS sequence"/>
</dbReference>
<comment type="caution">
    <text evidence="3">The sequence shown here is derived from an EMBL/GenBank/DDBJ whole genome shotgun (WGS) entry which is preliminary data.</text>
</comment>
<protein>
    <submittedName>
        <fullName evidence="3">Uncharacterized protein</fullName>
    </submittedName>
</protein>
<evidence type="ECO:0000313" key="2">
    <source>
        <dbReference type="EMBL" id="CAF1141941.1"/>
    </source>
</evidence>
<organism evidence="3 4">
    <name type="scientific">Rotaria sordida</name>
    <dbReference type="NCBI Taxonomy" id="392033"/>
    <lineage>
        <taxon>Eukaryota</taxon>
        <taxon>Metazoa</taxon>
        <taxon>Spiralia</taxon>
        <taxon>Gnathifera</taxon>
        <taxon>Rotifera</taxon>
        <taxon>Eurotatoria</taxon>
        <taxon>Bdelloidea</taxon>
        <taxon>Philodinida</taxon>
        <taxon>Philodinidae</taxon>
        <taxon>Rotaria</taxon>
    </lineage>
</organism>
<feature type="coiled-coil region" evidence="1">
    <location>
        <begin position="705"/>
        <end position="735"/>
    </location>
</feature>
<reference evidence="3" key="1">
    <citation type="submission" date="2021-02" db="EMBL/GenBank/DDBJ databases">
        <authorList>
            <person name="Nowell W R."/>
        </authorList>
    </citation>
    <scope>NUCLEOTIDE SEQUENCE</scope>
</reference>
<dbReference type="Proteomes" id="UP000663864">
    <property type="component" value="Unassembled WGS sequence"/>
</dbReference>
<evidence type="ECO:0000256" key="1">
    <source>
        <dbReference type="SAM" id="Coils"/>
    </source>
</evidence>
<sequence>MPRDTTFNPCWLNRTDDDGIALSKWLTNGKTTKTFKCLLCKTNDLDCSNRGWSAIEQHMKTKSHVENIKSLKNNSTFVIGPASTSNEGVIPTSHLRLGALKQPLILDFQEQVTKAEAVWALTVAQRAFSFNSCNEIGDVFRTMFPDSKIAKEFNMQAKKVSYVLSYGLGPHFHQELVKSLKRNDKFVLCFDEQTNNQNRKQLDLLVRYWCFDQGRVVTRYYKTILLGHATAIVLKNAILDALKTDGLDLKKLLMLGRDSPYVNLSLENMIEAEMEKIGGGLLKIGGCHLHVVHNGFKAGLLSTDWHAQNKCIDLYVWFKRSPARQEDLVDIIEDFNTLMEKTLLYFTSTRWVLLGKVITRVLTLWEPLQEYFLVLLPTKEKKQIQKNDRYDRIKLSLTSYTIKIQLQFVLFLCETIFDRFLTFFQQEAPLIHLLYVELSALYREILVQFLVPDYVGNKTGNELLNLDFKLKEKQLNNKQIRIGESTRKLLMNITQKEREDFFEDVRTIYHAIAQYFKNNLPLNCSFVRDMQIFNPSFKSAEYTHELSRIAKAIPGLLTDTEIDHIRDEWINYSLENIDQKWIVEGRQDDGYGNEKIIFHRIDFFWNHVLSMKMVDGRPKFPILGKLIKNILIIPHGNADIERGFSINENIVTSNRSNLYNTSINALRSTYDGVKFLGDGSSHKVYVNKDMIKMVQSSHLLYKQDLNSRKAAVEQLEKKNEEMLQVDEACKEILKEEGELLSNQKDLQQQLLQASQIITDATERLQIAIKKKDNLDMDRASILIDGGNMRNKSINEQLVKVTEDLIKIQKKRKDAFDQLHRLKRQKCSTN</sequence>
<dbReference type="PANTHER" id="PTHR37162:SF11">
    <property type="match status" value="1"/>
</dbReference>
<dbReference type="PANTHER" id="PTHR37162">
    <property type="entry name" value="HAT FAMILY DIMERISATION DOMAINCONTAINING PROTEIN-RELATED"/>
    <property type="match status" value="1"/>
</dbReference>
<evidence type="ECO:0000313" key="4">
    <source>
        <dbReference type="Proteomes" id="UP000663836"/>
    </source>
</evidence>
<evidence type="ECO:0000313" key="3">
    <source>
        <dbReference type="EMBL" id="CAF3593732.1"/>
    </source>
</evidence>
<name>A0A818MRN2_9BILA</name>
<gene>
    <name evidence="3" type="ORF">JBS370_LOCUS3428</name>
    <name evidence="2" type="ORF">ZHD862_LOCUS19689</name>
</gene>
<dbReference type="SUPFAM" id="SSF53098">
    <property type="entry name" value="Ribonuclease H-like"/>
    <property type="match status" value="1"/>
</dbReference>
<accession>A0A818MRN2</accession>
<dbReference type="EMBL" id="CAJOBD010000146">
    <property type="protein sequence ID" value="CAF3593732.1"/>
    <property type="molecule type" value="Genomic_DNA"/>
</dbReference>